<comment type="subcellular location">
    <subcellularLocation>
        <location evidence="1">Cytoplasm</location>
    </subcellularLocation>
</comment>
<dbReference type="InterPro" id="IPR035963">
    <property type="entry name" value="FERM_2"/>
</dbReference>
<dbReference type="Gene3D" id="1.20.80.10">
    <property type="match status" value="1"/>
</dbReference>
<dbReference type="InterPro" id="IPR019749">
    <property type="entry name" value="Band_41_domain"/>
</dbReference>
<dbReference type="Pfam" id="PF21896">
    <property type="entry name" value="Talin_IBS2B"/>
    <property type="match status" value="2"/>
</dbReference>
<dbReference type="Pfam" id="PF09141">
    <property type="entry name" value="Talin_middle"/>
    <property type="match status" value="1"/>
</dbReference>
<dbReference type="Gene3D" id="1.20.1420.10">
    <property type="entry name" value="Talin, central domain"/>
    <property type="match status" value="4"/>
</dbReference>
<sequence length="1525" mass="165688">MFSGGRVQSESEILVGPNHGLNEILEDSLKMAMLSLKVSIQEHGITKTIQFDRSMKTRDACKVIRDKMQEVPLGPEKDYGLFLSDEDQKKGVWLEMDYSLEHYLLRNGDMLVYKRKMRTLKVRMLDGSVKTVRVDDAQPVRKLMQVICTKIGITNHDEYSLVRETQEENKEPSYGTLTLRRAMIIMQFDFALTNVPEPRLDKNKMEQLKKKLKTDDDMNWVDHSKTLREQGIDEEENLLLRRKYFFSDHNVDSRDPIQLNLLYVQARDAILNGAHPVTVEQALQFGGIQCQIQFGDYNESKHKPGLFDLKDFLPKDFYKNKGIAKKVFAEHKKFSGLPEIEAKVQYVTLARSLKTYGVTFFLVKEQRKNKSKLVPRLLGVTKDSVLRLDEKTKEVGYIRFPTFYGAAQILETWPLTRVRKWAASPNSFTLGEQISQLIAGYIDIIIKKQRSNDHMGIEGDEGSTMVEDNVTPAKATILQQNPGARLSQISTGSIALPAVIRVGANGAQTPGLGQVQPVRFGDVKNQAHSVYAPVSPQHSRVHSAELSEPQRAYMSLIDSGQEAVEAAQKELESKQPELESENSSIQWKQNTLDVKRQTVSSQIAAMNAATAQVITYTSVPPEEVDHPAVGAAISTIATNLPEMSKDVKMMASLMEEDSGDRLLDAARGLCVAFSELLRAAEPEEPRQGLLAAATRVGEASHALLYTIGEEPEGGQEVVMGLAKAVSNAAASLVLQAKAIATRCVEHPEPQSAVIHSATQFALATSQLVACSQVIAPTITNRVCRHQLLEAAQEVAHAMEGVVVACQESGVPDERQDVRAAADNVNSALQGLQDHVISLSAESPQEDVVEKIFTTSNRVTTAAGDTGEMMRQAHCLAKATSELITTMKGEADMVGDNDMRNRIMSAARILADATTRLLDAAKGCSNNPKDEDCQVALHRAVEDVCQATSGAASAAFKRKLIRKLENAAKETCSAATQTIAAAKGASVHLTNAPSSDELLESCMEVAAMIPKVIQGVKATMADVDSVPAQMALIKSSLAFVQVCAYAIFKEWDKGINKKEMFQPCQRMVLASRGSLASVNSPPHRLHLANACTTQEDRLAALLEALERAQGACSALEIERALAAIQEISEDLKQWKDQLEKGELKPLEGDSPENTAALMGASCRSVGSAMVQLLTAANQGQESTTGVAARDTARHLKGLAQACRAVAATGNEPAPLDCAEEAMACSKDLVSAAQAALEERPGDPSRLTAVARSVSTALSDCLSCLPALRQLDRALAAVAKSGQQLATSQQHFPTSNKPYSELQTNLNTAAASLNDSAARLVEDAPTSRLATTAEDFGRSYENLMDCGLEMAGSTVNPEVQGQVVVSLRDVSIVSSKLLSAAKLTAADPTAPFSHNQLAAAARSVTDAINQLVDVCTCAGPGQKECDNAIRKIQWQADLAPKEMAASDMRNRRHSMRPLLDNLSEPVRDASYFECLDSVLEQSKVLGEAMASIVSSHVKPEPLAHGVKTMASAICELIEAGVQARSYS</sequence>
<dbReference type="InterPro" id="IPR019748">
    <property type="entry name" value="FERM_central"/>
</dbReference>
<feature type="domain" description="FERM" evidence="4">
    <location>
        <begin position="118"/>
        <end position="449"/>
    </location>
</feature>
<dbReference type="Pfam" id="PF00373">
    <property type="entry name" value="FERM_M"/>
    <property type="match status" value="1"/>
</dbReference>
<dbReference type="CDD" id="cd10569">
    <property type="entry name" value="FERM_C_Talin"/>
    <property type="match status" value="1"/>
</dbReference>
<dbReference type="SUPFAM" id="SSF54236">
    <property type="entry name" value="Ubiquitin-like"/>
    <property type="match status" value="1"/>
</dbReference>
<dbReference type="CDD" id="cd14473">
    <property type="entry name" value="FERM_B-lobe"/>
    <property type="match status" value="1"/>
</dbReference>
<dbReference type="CDD" id="cd17090">
    <property type="entry name" value="FERM_F1_TLN"/>
    <property type="match status" value="1"/>
</dbReference>
<dbReference type="InterPro" id="IPR011993">
    <property type="entry name" value="PH-like_dom_sf"/>
</dbReference>
<dbReference type="SUPFAM" id="SSF47220">
    <property type="entry name" value="alpha-catenin/vinculin-like"/>
    <property type="match status" value="2"/>
</dbReference>
<dbReference type="Pfam" id="PF16511">
    <property type="entry name" value="FERM_f0"/>
    <property type="match status" value="1"/>
</dbReference>
<dbReference type="Pfam" id="PF21989">
    <property type="entry name" value="RA_2"/>
    <property type="match status" value="1"/>
</dbReference>
<dbReference type="Gene3D" id="1.20.120.230">
    <property type="entry name" value="Alpha-catenin/vinculin-like"/>
    <property type="match status" value="3"/>
</dbReference>
<evidence type="ECO:0000256" key="1">
    <source>
        <dbReference type="ARBA" id="ARBA00004496"/>
    </source>
</evidence>
<dbReference type="InterPro" id="IPR036476">
    <property type="entry name" value="Talin_cent_sf"/>
</dbReference>
<dbReference type="Gene3D" id="2.30.29.30">
    <property type="entry name" value="Pleckstrin-homology domain (PH domain)/Phosphotyrosine-binding domain (PTB)"/>
    <property type="match status" value="1"/>
</dbReference>
<feature type="coiled-coil region" evidence="3">
    <location>
        <begin position="1097"/>
        <end position="1143"/>
    </location>
</feature>
<evidence type="ECO:0000259" key="4">
    <source>
        <dbReference type="PROSITE" id="PS50057"/>
    </source>
</evidence>
<organism evidence="5 6">
    <name type="scientific">Cordylochernes scorpioides</name>
    <dbReference type="NCBI Taxonomy" id="51811"/>
    <lineage>
        <taxon>Eukaryota</taxon>
        <taxon>Metazoa</taxon>
        <taxon>Ecdysozoa</taxon>
        <taxon>Arthropoda</taxon>
        <taxon>Chelicerata</taxon>
        <taxon>Arachnida</taxon>
        <taxon>Pseudoscorpiones</taxon>
        <taxon>Cheliferoidea</taxon>
        <taxon>Chernetidae</taxon>
        <taxon>Cordylochernes</taxon>
    </lineage>
</organism>
<dbReference type="SUPFAM" id="SSF109885">
    <property type="entry name" value="I/LWEQ domain"/>
    <property type="match status" value="2"/>
</dbReference>
<dbReference type="Proteomes" id="UP001235939">
    <property type="component" value="Chromosome 15"/>
</dbReference>
<dbReference type="SUPFAM" id="SSF50729">
    <property type="entry name" value="PH domain-like"/>
    <property type="match status" value="1"/>
</dbReference>
<dbReference type="PROSITE" id="PS50057">
    <property type="entry name" value="FERM_3"/>
    <property type="match status" value="1"/>
</dbReference>
<reference evidence="5 6" key="1">
    <citation type="submission" date="2022-01" db="EMBL/GenBank/DDBJ databases">
        <title>A chromosomal length assembly of Cordylochernes scorpioides.</title>
        <authorList>
            <person name="Zeh D."/>
            <person name="Zeh J."/>
        </authorList>
    </citation>
    <scope>NUCLEOTIDE SEQUENCE [LARGE SCALE GENOMIC DNA]</scope>
    <source>
        <strain evidence="5">IN4F17</strain>
        <tissue evidence="5">Whole Body</tissue>
    </source>
</reference>
<dbReference type="InterPro" id="IPR015224">
    <property type="entry name" value="Talin_cent"/>
</dbReference>
<dbReference type="EMBL" id="CP092877">
    <property type="protein sequence ID" value="UYV77351.1"/>
    <property type="molecule type" value="Genomic_DNA"/>
</dbReference>
<dbReference type="InterPro" id="IPR054082">
    <property type="entry name" value="Talin_IBS2B"/>
</dbReference>
<accession>A0ABY6L865</accession>
<dbReference type="InterPro" id="IPR000299">
    <property type="entry name" value="FERM_domain"/>
</dbReference>
<keyword evidence="3" id="KW-0175">Coiled coil</keyword>
<dbReference type="CDD" id="cd17089">
    <property type="entry name" value="FERM_F0_TLN"/>
    <property type="match status" value="1"/>
</dbReference>
<dbReference type="InterPro" id="IPR035964">
    <property type="entry name" value="I/LWEQ_dom_sf"/>
</dbReference>
<dbReference type="PROSITE" id="PS00661">
    <property type="entry name" value="FERM_2"/>
    <property type="match status" value="1"/>
</dbReference>
<dbReference type="SUPFAM" id="SSF47031">
    <property type="entry name" value="Second domain of FERM"/>
    <property type="match status" value="1"/>
</dbReference>
<evidence type="ECO:0000313" key="5">
    <source>
        <dbReference type="EMBL" id="UYV77351.1"/>
    </source>
</evidence>
<evidence type="ECO:0000256" key="3">
    <source>
        <dbReference type="SAM" id="Coils"/>
    </source>
</evidence>
<dbReference type="InterPro" id="IPR049108">
    <property type="entry name" value="Talin_R4"/>
</dbReference>
<dbReference type="Pfam" id="PF25177">
    <property type="entry name" value="Talin_VBS2"/>
    <property type="match status" value="1"/>
</dbReference>
<dbReference type="InterPro" id="IPR036723">
    <property type="entry name" value="Alpha-catenin/vinculin-like_sf"/>
</dbReference>
<dbReference type="InterPro" id="IPR029071">
    <property type="entry name" value="Ubiquitin-like_domsf"/>
</dbReference>
<evidence type="ECO:0000313" key="6">
    <source>
        <dbReference type="Proteomes" id="UP001235939"/>
    </source>
</evidence>
<dbReference type="InterPro" id="IPR014352">
    <property type="entry name" value="FERM/acyl-CoA-bd_prot_sf"/>
</dbReference>
<dbReference type="Pfam" id="PF21692">
    <property type="entry name" value="Talin_R4"/>
    <property type="match status" value="1"/>
</dbReference>
<protein>
    <submittedName>
        <fullName evidence="5">TLN1</fullName>
    </submittedName>
</protein>
<evidence type="ECO:0000256" key="2">
    <source>
        <dbReference type="ARBA" id="ARBA00022490"/>
    </source>
</evidence>
<dbReference type="InterPro" id="IPR032425">
    <property type="entry name" value="FERM_f0"/>
</dbReference>
<keyword evidence="6" id="KW-1185">Reference proteome</keyword>
<dbReference type="InterPro" id="IPR057346">
    <property type="entry name" value="Talin1/2_VBS2"/>
</dbReference>
<dbReference type="SUPFAM" id="SSF109880">
    <property type="entry name" value="A middle domain of Talin 1"/>
    <property type="match status" value="1"/>
</dbReference>
<dbReference type="PANTHER" id="PTHR19981">
    <property type="entry name" value="TALIN"/>
    <property type="match status" value="1"/>
</dbReference>
<name>A0ABY6L865_9ARAC</name>
<dbReference type="PANTHER" id="PTHR19981:SF1">
    <property type="entry name" value="RHEA, ISOFORM B"/>
    <property type="match status" value="1"/>
</dbReference>
<proteinExistence type="predicted"/>
<dbReference type="InterPro" id="IPR019747">
    <property type="entry name" value="FERM_CS"/>
</dbReference>
<gene>
    <name evidence="5" type="ORF">LAZ67_15000605</name>
</gene>
<dbReference type="Gene3D" id="3.10.20.90">
    <property type="entry name" value="Phosphatidylinositol 3-kinase Catalytic Subunit, Chain A, domain 1"/>
    <property type="match status" value="2"/>
</dbReference>
<dbReference type="SMART" id="SM00295">
    <property type="entry name" value="B41"/>
    <property type="match status" value="1"/>
</dbReference>
<keyword evidence="2" id="KW-0963">Cytoplasm</keyword>